<feature type="compositionally biased region" description="Low complexity" evidence="2">
    <location>
        <begin position="103"/>
        <end position="161"/>
    </location>
</feature>
<feature type="signal peptide" evidence="3">
    <location>
        <begin position="1"/>
        <end position="22"/>
    </location>
</feature>
<dbReference type="InterPro" id="IPR036908">
    <property type="entry name" value="RlpA-like_sf"/>
</dbReference>
<dbReference type="InterPro" id="IPR009009">
    <property type="entry name" value="RlpA-like_DPBB"/>
</dbReference>
<accession>A0A1L9S332</accession>
<dbReference type="AlphaFoldDB" id="A0A1L9S332"/>
<evidence type="ECO:0000259" key="4">
    <source>
        <dbReference type="PROSITE" id="PS50842"/>
    </source>
</evidence>
<dbReference type="PROSITE" id="PS50842">
    <property type="entry name" value="EXPANSIN_EG45"/>
    <property type="match status" value="1"/>
</dbReference>
<evidence type="ECO:0000313" key="6">
    <source>
        <dbReference type="Proteomes" id="UP000184383"/>
    </source>
</evidence>
<evidence type="ECO:0000313" key="5">
    <source>
        <dbReference type="EMBL" id="OJJ41560.1"/>
    </source>
</evidence>
<dbReference type="SUPFAM" id="SSF50685">
    <property type="entry name" value="Barwin-like endoglucanases"/>
    <property type="match status" value="1"/>
</dbReference>
<dbReference type="InterPro" id="IPR007112">
    <property type="entry name" value="Expansin/allergen_DPBB_dom"/>
</dbReference>
<keyword evidence="6" id="KW-1185">Reference proteome</keyword>
<protein>
    <recommendedName>
        <fullName evidence="4">Expansin-like EG45 domain-containing protein</fullName>
    </recommendedName>
</protein>
<dbReference type="GeneID" id="63752908"/>
<dbReference type="VEuPathDB" id="FungiDB:ASPWEDRAFT_48111"/>
<dbReference type="Pfam" id="PF03330">
    <property type="entry name" value="DPBB_1"/>
    <property type="match status" value="1"/>
</dbReference>
<feature type="chain" id="PRO_5012883062" description="Expansin-like EG45 domain-containing protein" evidence="3">
    <location>
        <begin position="23"/>
        <end position="412"/>
    </location>
</feature>
<proteinExistence type="predicted"/>
<dbReference type="InterPro" id="IPR049818">
    <property type="entry name" value="Expansin_EXLX1-like"/>
</dbReference>
<keyword evidence="1 3" id="KW-0732">Signal</keyword>
<dbReference type="PANTHER" id="PTHR31836:SF21">
    <property type="entry name" value="EXPANSIN-LIKE PROTEIN 7"/>
    <property type="match status" value="1"/>
</dbReference>
<dbReference type="OrthoDB" id="406505at2759"/>
<name>A0A1L9S332_ASPWE</name>
<feature type="region of interest" description="Disordered" evidence="2">
    <location>
        <begin position="103"/>
        <end position="217"/>
    </location>
</feature>
<dbReference type="SUPFAM" id="SSF49590">
    <property type="entry name" value="PHL pollen allergen"/>
    <property type="match status" value="1"/>
</dbReference>
<feature type="domain" description="Expansin-like EG45" evidence="4">
    <location>
        <begin position="229"/>
        <end position="321"/>
    </location>
</feature>
<dbReference type="InterPro" id="IPR051477">
    <property type="entry name" value="Expansin_CellWall"/>
</dbReference>
<reference evidence="6" key="1">
    <citation type="journal article" date="2017" name="Genome Biol.">
        <title>Comparative genomics reveals high biological diversity and specific adaptations in the industrially and medically important fungal genus Aspergillus.</title>
        <authorList>
            <person name="de Vries R.P."/>
            <person name="Riley R."/>
            <person name="Wiebenga A."/>
            <person name="Aguilar-Osorio G."/>
            <person name="Amillis S."/>
            <person name="Uchima C.A."/>
            <person name="Anderluh G."/>
            <person name="Asadollahi M."/>
            <person name="Askin M."/>
            <person name="Barry K."/>
            <person name="Battaglia E."/>
            <person name="Bayram O."/>
            <person name="Benocci T."/>
            <person name="Braus-Stromeyer S.A."/>
            <person name="Caldana C."/>
            <person name="Canovas D."/>
            <person name="Cerqueira G.C."/>
            <person name="Chen F."/>
            <person name="Chen W."/>
            <person name="Choi C."/>
            <person name="Clum A."/>
            <person name="Dos Santos R.A."/>
            <person name="Damasio A.R."/>
            <person name="Diallinas G."/>
            <person name="Emri T."/>
            <person name="Fekete E."/>
            <person name="Flipphi M."/>
            <person name="Freyberg S."/>
            <person name="Gallo A."/>
            <person name="Gournas C."/>
            <person name="Habgood R."/>
            <person name="Hainaut M."/>
            <person name="Harispe M.L."/>
            <person name="Henrissat B."/>
            <person name="Hilden K.S."/>
            <person name="Hope R."/>
            <person name="Hossain A."/>
            <person name="Karabika E."/>
            <person name="Karaffa L."/>
            <person name="Karanyi Z."/>
            <person name="Krasevec N."/>
            <person name="Kuo A."/>
            <person name="Kusch H."/>
            <person name="LaButti K."/>
            <person name="Lagendijk E.L."/>
            <person name="Lapidus A."/>
            <person name="Levasseur A."/>
            <person name="Lindquist E."/>
            <person name="Lipzen A."/>
            <person name="Logrieco A.F."/>
            <person name="MacCabe A."/>
            <person name="Maekelae M.R."/>
            <person name="Malavazi I."/>
            <person name="Melin P."/>
            <person name="Meyer V."/>
            <person name="Mielnichuk N."/>
            <person name="Miskei M."/>
            <person name="Molnar A.P."/>
            <person name="Mule G."/>
            <person name="Ngan C.Y."/>
            <person name="Orejas M."/>
            <person name="Orosz E."/>
            <person name="Ouedraogo J.P."/>
            <person name="Overkamp K.M."/>
            <person name="Park H.-S."/>
            <person name="Perrone G."/>
            <person name="Piumi F."/>
            <person name="Punt P.J."/>
            <person name="Ram A.F."/>
            <person name="Ramon A."/>
            <person name="Rauscher S."/>
            <person name="Record E."/>
            <person name="Riano-Pachon D.M."/>
            <person name="Robert V."/>
            <person name="Roehrig J."/>
            <person name="Ruller R."/>
            <person name="Salamov A."/>
            <person name="Salih N.S."/>
            <person name="Samson R.A."/>
            <person name="Sandor E."/>
            <person name="Sanguinetti M."/>
            <person name="Schuetze T."/>
            <person name="Sepcic K."/>
            <person name="Shelest E."/>
            <person name="Sherlock G."/>
            <person name="Sophianopoulou V."/>
            <person name="Squina F.M."/>
            <person name="Sun H."/>
            <person name="Susca A."/>
            <person name="Todd R.B."/>
            <person name="Tsang A."/>
            <person name="Unkles S.E."/>
            <person name="van de Wiele N."/>
            <person name="van Rossen-Uffink D."/>
            <person name="Oliveira J.V."/>
            <person name="Vesth T.C."/>
            <person name="Visser J."/>
            <person name="Yu J.-H."/>
            <person name="Zhou M."/>
            <person name="Andersen M.R."/>
            <person name="Archer D.B."/>
            <person name="Baker S.E."/>
            <person name="Benoit I."/>
            <person name="Brakhage A.A."/>
            <person name="Braus G.H."/>
            <person name="Fischer R."/>
            <person name="Frisvad J.C."/>
            <person name="Goldman G.H."/>
            <person name="Houbraken J."/>
            <person name="Oakley B."/>
            <person name="Pocsi I."/>
            <person name="Scazzocchio C."/>
            <person name="Seiboth B."/>
            <person name="vanKuyk P.A."/>
            <person name="Wortman J."/>
            <person name="Dyer P.S."/>
            <person name="Grigoriev I.V."/>
        </authorList>
    </citation>
    <scope>NUCLEOTIDE SEQUENCE [LARGE SCALE GENOMIC DNA]</scope>
    <source>
        <strain evidence="6">DTO 134E9</strain>
    </source>
</reference>
<evidence type="ECO:0000256" key="1">
    <source>
        <dbReference type="ARBA" id="ARBA00022729"/>
    </source>
</evidence>
<organism evidence="5 6">
    <name type="scientific">Aspergillus wentii DTO 134E9</name>
    <dbReference type="NCBI Taxonomy" id="1073089"/>
    <lineage>
        <taxon>Eukaryota</taxon>
        <taxon>Fungi</taxon>
        <taxon>Dikarya</taxon>
        <taxon>Ascomycota</taxon>
        <taxon>Pezizomycotina</taxon>
        <taxon>Eurotiomycetes</taxon>
        <taxon>Eurotiomycetidae</taxon>
        <taxon>Eurotiales</taxon>
        <taxon>Aspergillaceae</taxon>
        <taxon>Aspergillus</taxon>
        <taxon>Aspergillus subgen. Cremei</taxon>
    </lineage>
</organism>
<dbReference type="STRING" id="1073089.A0A1L9S332"/>
<dbReference type="Gene3D" id="2.60.40.760">
    <property type="entry name" value="Expansin, cellulose-binding-like domain"/>
    <property type="match status" value="1"/>
</dbReference>
<dbReference type="InterPro" id="IPR036749">
    <property type="entry name" value="Expansin_CBD_sf"/>
</dbReference>
<dbReference type="PANTHER" id="PTHR31836">
    <property type="match status" value="1"/>
</dbReference>
<dbReference type="RefSeq" id="XP_040695236.1">
    <property type="nucleotide sequence ID" value="XM_040837060.1"/>
</dbReference>
<gene>
    <name evidence="5" type="ORF">ASPWEDRAFT_48111</name>
</gene>
<dbReference type="EMBL" id="KV878209">
    <property type="protein sequence ID" value="OJJ41560.1"/>
    <property type="molecule type" value="Genomic_DNA"/>
</dbReference>
<feature type="compositionally biased region" description="Low complexity" evidence="2">
    <location>
        <begin position="168"/>
        <end position="217"/>
    </location>
</feature>
<sequence length="412" mass="42358">MKYQRLTSLGVTALSAAASVSAVPFVQREAVSQCPSGYSMSVYYITVAAEPTPSSTSSVGLTTTLYSTSTVTLYSIVHPETPAQIITSSSAQSTVDVTSSVVSEASPVYTSSSTVETASTTTTQAPTIVPSPETGTTLTTAAPTTTSSSEPQPTSTSMTSTIVPPAEPSTTTSSTITPAAAPTTSSESQPTSSSTSTSTVATTTSSASSSSQTSSVSGEATYYEGDVSAGTCSFSGYTLPSNVFGTALSVDQWDTAASCGACVSITGPSGNSIKAMIVDQCPSCDSNHFDLFQDAFSELAEISTGVIDIDWSYVSCDIDSPLTLKNKDGTSEYWFAMQVVNANEPVTSLEVSTDGGSTWQSTTRTYYNYFEQSSGFGTDTVDVRVTGKSGKTVTVENVSCASESSVTASSNL</sequence>
<evidence type="ECO:0000256" key="2">
    <source>
        <dbReference type="SAM" id="MobiDB-lite"/>
    </source>
</evidence>
<dbReference type="Proteomes" id="UP000184383">
    <property type="component" value="Unassembled WGS sequence"/>
</dbReference>
<dbReference type="CDD" id="cd22271">
    <property type="entry name" value="DPBB_EXP_N-like"/>
    <property type="match status" value="1"/>
</dbReference>
<dbReference type="NCBIfam" id="NF041144">
    <property type="entry name" value="expansin_EXLX1"/>
    <property type="match status" value="1"/>
</dbReference>
<evidence type="ECO:0000256" key="3">
    <source>
        <dbReference type="SAM" id="SignalP"/>
    </source>
</evidence>
<dbReference type="Gene3D" id="2.40.40.10">
    <property type="entry name" value="RlpA-like domain"/>
    <property type="match status" value="1"/>
</dbReference>